<dbReference type="OMA" id="RNEYTEH"/>
<evidence type="ECO:0000259" key="7">
    <source>
        <dbReference type="SMART" id="SM00761"/>
    </source>
</evidence>
<dbReference type="InterPro" id="IPR036600">
    <property type="entry name" value="PAH_sf"/>
</dbReference>
<dbReference type="FunFam" id="1.20.1160.11:FF:000003">
    <property type="entry name" value="Paired amphipathic helix SIN3-like protein"/>
    <property type="match status" value="1"/>
</dbReference>
<feature type="region of interest" description="Disordered" evidence="6">
    <location>
        <begin position="761"/>
        <end position="790"/>
    </location>
</feature>
<sequence length="1179" mass="133645">MKRVREEVYAEAQIRGPTVSSRGETNGKPLTIGGGGGNMGGLTTNDALSYLKAVKDMFQDKKEKYDTFLEVMKDFKAQRVDTNGVIARVKELFKGYDDLLLGFNTFLPKGYKITLPEKRPVDFGEAIEFVNKIKARFGNDDRAYKRFLDILNMYRKESKSIADVYQEVALLFHDHKDLLVEFVHFLPDTSGSGSVYPFSGRNAVPRDNNSAVPAMHPKHFDKKIKLRSNDYAEHSDQREDGDENLVACSAGNSLGKSLINQGQWPGYPKVEDNEGMQDYENNGGHERYPENDRTVAFCIGSQKNVLSSSNYLAKAINELDLTECAQCTPSYRLLPEDYPIQIPSYRNSLGEKVLNDHWVSVTSGSEDYSFKHMRKNQYEESLFRCEDDRFELDMLLESVNAAIKRVESLLEKINNNTISIETPICIKEHLSELNLRCIERLYGDYGLDVMDFLKKNSHIALPVILTRLKQKQEEWARCRSDFRKVWAEVYAKNHHKSLDHRSFYFKQQDSKNLSTKGLVAEIKDISDRKHKEDPLYAIAVGTKPSFTPDVEFIYSDTQVHADLYQLIKYYCEEICATEQSDKVMKLWVTFLEPMFGVPSRSQTDETMEDAAQVKDETMGDAAKVKDNPEEHDACVAVKENTCEGSLASGLKDPVPPKTPNKENPVNTTQETIQQDKLDVDAAMTNEDSQPSKVVSPRNELVKEGLENCSKVSDVSKGEPKVEREEGELSPTESFEQDNFEVYRENGLESVQKLPDNVRSNKDLEHKEEGCCTEAGERSKSPPEDDGNKITQNLSEVNENDSKIIASGSKFGGHVSSEEERKGAMNCDRIDNVAESENEALGMVNSNEGEDGSFFTFSERYLLPVKPLAKHVPGPLQESDSRNDSRVFYGNDSFYVLFRLHQMLYERILSAKIHSERKWKAPDPDNTSPDSYTRFMDALYNLLDGSSDNTKFEDECRAIIGAQSYVLFTLDKLVQKFVKHLHAVAADETDTKLLQLYDYENYRKPGRFFDVVYHENARALLHDQNIYRIEYTSAQTRLSIQLMNSGNDQPEVTAVTVEPGFANYLQTDFLSIVPDEEKPGLFLKRNKAKLNAPEESSGISRAMVGLKIINEVECKMACSSSKVKYEPNTADLLYRSKQKKPKPNPTELDSAKTSGSSEISKNRSISRFHLCLSRRLIALP</sequence>
<accession>V4KI25</accession>
<feature type="region of interest" description="Disordered" evidence="6">
    <location>
        <begin position="1133"/>
        <end position="1159"/>
    </location>
</feature>
<dbReference type="STRING" id="72664.V4KI25"/>
<dbReference type="InterPro" id="IPR003822">
    <property type="entry name" value="PAH"/>
</dbReference>
<feature type="compositionally biased region" description="Basic and acidic residues" evidence="6">
    <location>
        <begin position="761"/>
        <end position="787"/>
    </location>
</feature>
<dbReference type="Pfam" id="PF02671">
    <property type="entry name" value="PAH"/>
    <property type="match status" value="2"/>
</dbReference>
<keyword evidence="4 5" id="KW-0539">Nucleus</keyword>
<evidence type="ECO:0000256" key="5">
    <source>
        <dbReference type="PROSITE-ProRule" id="PRU00810"/>
    </source>
</evidence>
<keyword evidence="2" id="KW-0678">Repressor</keyword>
<dbReference type="PANTHER" id="PTHR12346:SF31">
    <property type="entry name" value="PAIRED AMPHIPATHIC HELIX PROTEIN SIN3-LIKE 5"/>
    <property type="match status" value="1"/>
</dbReference>
<comment type="subcellular location">
    <subcellularLocation>
        <location evidence="1 5">Nucleus</location>
    </subcellularLocation>
</comment>
<dbReference type="SMART" id="SM00761">
    <property type="entry name" value="HDAC_interact"/>
    <property type="match status" value="1"/>
</dbReference>
<feature type="compositionally biased region" description="Polar residues" evidence="6">
    <location>
        <begin position="1150"/>
        <end position="1159"/>
    </location>
</feature>
<feature type="region of interest" description="Disordered" evidence="6">
    <location>
        <begin position="710"/>
        <end position="733"/>
    </location>
</feature>
<feature type="domain" description="Histone deacetylase interacting" evidence="7">
    <location>
        <begin position="323"/>
        <end position="423"/>
    </location>
</feature>
<evidence type="ECO:0000256" key="4">
    <source>
        <dbReference type="ARBA" id="ARBA00023242"/>
    </source>
</evidence>
<gene>
    <name evidence="8" type="ORF">EUTSA_v10023225mg</name>
</gene>
<proteinExistence type="predicted"/>
<dbReference type="Pfam" id="PF08295">
    <property type="entry name" value="Sin3_corepress"/>
    <property type="match status" value="1"/>
</dbReference>
<feature type="region of interest" description="Disordered" evidence="6">
    <location>
        <begin position="15"/>
        <end position="36"/>
    </location>
</feature>
<evidence type="ECO:0000256" key="2">
    <source>
        <dbReference type="ARBA" id="ARBA00022491"/>
    </source>
</evidence>
<evidence type="ECO:0000313" key="8">
    <source>
        <dbReference type="EMBL" id="ESQ29507.1"/>
    </source>
</evidence>
<dbReference type="OrthoDB" id="10265969at2759"/>
<dbReference type="eggNOG" id="KOG4204">
    <property type="taxonomic scope" value="Eukaryota"/>
</dbReference>
<dbReference type="KEGG" id="eus:EUTSA_v10023225mg"/>
<feature type="compositionally biased region" description="Basic and acidic residues" evidence="6">
    <location>
        <begin position="713"/>
        <end position="723"/>
    </location>
</feature>
<dbReference type="InterPro" id="IPR013194">
    <property type="entry name" value="HDAC_interact_dom"/>
</dbReference>
<name>V4KI25_EUTSA</name>
<dbReference type="GO" id="GO:0000122">
    <property type="term" value="P:negative regulation of transcription by RNA polymerase II"/>
    <property type="evidence" value="ECO:0007669"/>
    <property type="project" value="TreeGrafter"/>
</dbReference>
<organism evidence="8 9">
    <name type="scientific">Eutrema salsugineum</name>
    <name type="common">Saltwater cress</name>
    <name type="synonym">Sisymbrium salsugineum</name>
    <dbReference type="NCBI Taxonomy" id="72664"/>
    <lineage>
        <taxon>Eukaryota</taxon>
        <taxon>Viridiplantae</taxon>
        <taxon>Streptophyta</taxon>
        <taxon>Embryophyta</taxon>
        <taxon>Tracheophyta</taxon>
        <taxon>Spermatophyta</taxon>
        <taxon>Magnoliopsida</taxon>
        <taxon>eudicotyledons</taxon>
        <taxon>Gunneridae</taxon>
        <taxon>Pentapetalae</taxon>
        <taxon>rosids</taxon>
        <taxon>malvids</taxon>
        <taxon>Brassicales</taxon>
        <taxon>Brassicaceae</taxon>
        <taxon>Eutremeae</taxon>
        <taxon>Eutrema</taxon>
    </lineage>
</organism>
<dbReference type="Gene3D" id="1.20.1160.11">
    <property type="entry name" value="Paired amphipathic helix"/>
    <property type="match status" value="2"/>
</dbReference>
<evidence type="ECO:0000313" key="9">
    <source>
        <dbReference type="Proteomes" id="UP000030689"/>
    </source>
</evidence>
<dbReference type="Pfam" id="PF16879">
    <property type="entry name" value="Sin3a_C"/>
    <property type="match status" value="1"/>
</dbReference>
<dbReference type="GO" id="GO:0000785">
    <property type="term" value="C:chromatin"/>
    <property type="evidence" value="ECO:0007669"/>
    <property type="project" value="TreeGrafter"/>
</dbReference>
<dbReference type="Proteomes" id="UP000030689">
    <property type="component" value="Unassembled WGS sequence"/>
</dbReference>
<dbReference type="PANTHER" id="PTHR12346">
    <property type="entry name" value="SIN3B-RELATED"/>
    <property type="match status" value="1"/>
</dbReference>
<evidence type="ECO:0000256" key="3">
    <source>
        <dbReference type="ARBA" id="ARBA00022737"/>
    </source>
</evidence>
<reference evidence="8 9" key="1">
    <citation type="journal article" date="2013" name="Front. Plant Sci.">
        <title>The Reference Genome of the Halophytic Plant Eutrema salsugineum.</title>
        <authorList>
            <person name="Yang R."/>
            <person name="Jarvis D.E."/>
            <person name="Chen H."/>
            <person name="Beilstein M.A."/>
            <person name="Grimwood J."/>
            <person name="Jenkins J."/>
            <person name="Shu S."/>
            <person name="Prochnik S."/>
            <person name="Xin M."/>
            <person name="Ma C."/>
            <person name="Schmutz J."/>
            <person name="Wing R.A."/>
            <person name="Mitchell-Olds T."/>
            <person name="Schumaker K.S."/>
            <person name="Wang X."/>
        </authorList>
    </citation>
    <scope>NUCLEOTIDE SEQUENCE [LARGE SCALE GENOMIC DNA]</scope>
</reference>
<dbReference type="Gramene" id="ESQ29507">
    <property type="protein sequence ID" value="ESQ29507"/>
    <property type="gene ID" value="EUTSA_v10023225mg"/>
</dbReference>
<keyword evidence="9" id="KW-1185">Reference proteome</keyword>
<dbReference type="InterPro" id="IPR031693">
    <property type="entry name" value="Sin3_C"/>
</dbReference>
<dbReference type="PROSITE" id="PS51477">
    <property type="entry name" value="PAH"/>
    <property type="match status" value="2"/>
</dbReference>
<dbReference type="GO" id="GO:0000118">
    <property type="term" value="C:histone deacetylase complex"/>
    <property type="evidence" value="ECO:0007669"/>
    <property type="project" value="TreeGrafter"/>
</dbReference>
<keyword evidence="3" id="KW-0677">Repeat</keyword>
<feature type="region of interest" description="Disordered" evidence="6">
    <location>
        <begin position="645"/>
        <end position="669"/>
    </location>
</feature>
<protein>
    <recommendedName>
        <fullName evidence="7">Histone deacetylase interacting domain-containing protein</fullName>
    </recommendedName>
</protein>
<dbReference type="SUPFAM" id="SSF47762">
    <property type="entry name" value="PAH2 domain"/>
    <property type="match status" value="2"/>
</dbReference>
<dbReference type="EMBL" id="KI517881">
    <property type="protein sequence ID" value="ESQ29507.1"/>
    <property type="molecule type" value="Genomic_DNA"/>
</dbReference>
<evidence type="ECO:0000256" key="1">
    <source>
        <dbReference type="ARBA" id="ARBA00004123"/>
    </source>
</evidence>
<dbReference type="InterPro" id="IPR039774">
    <property type="entry name" value="Sin3-like"/>
</dbReference>
<dbReference type="AlphaFoldDB" id="V4KI25"/>
<dbReference type="GO" id="GO:0003714">
    <property type="term" value="F:transcription corepressor activity"/>
    <property type="evidence" value="ECO:0007669"/>
    <property type="project" value="InterPro"/>
</dbReference>
<dbReference type="FunFam" id="1.20.1160.11:FF:000001">
    <property type="entry name" value="Paired amphipathic helix protein Sin3"/>
    <property type="match status" value="1"/>
</dbReference>
<evidence type="ECO:0000256" key="6">
    <source>
        <dbReference type="SAM" id="MobiDB-lite"/>
    </source>
</evidence>